<feature type="domain" description="Membrane transport protein MMPL" evidence="7">
    <location>
        <begin position="577"/>
        <end position="777"/>
    </location>
</feature>
<evidence type="ECO:0000256" key="3">
    <source>
        <dbReference type="ARBA" id="ARBA00022692"/>
    </source>
</evidence>
<dbReference type="RefSeq" id="WP_344935147.1">
    <property type="nucleotide sequence ID" value="NZ_BAABDM010000003.1"/>
</dbReference>
<dbReference type="InterPro" id="IPR050545">
    <property type="entry name" value="Mycobact_MmpL"/>
</dbReference>
<dbReference type="PANTHER" id="PTHR33406">
    <property type="entry name" value="MEMBRANE PROTEIN MJ1562-RELATED"/>
    <property type="match status" value="1"/>
</dbReference>
<dbReference type="Proteomes" id="UP001500392">
    <property type="component" value="Unassembled WGS sequence"/>
</dbReference>
<evidence type="ECO:0000259" key="7">
    <source>
        <dbReference type="Pfam" id="PF03176"/>
    </source>
</evidence>
<keyword evidence="2" id="KW-1003">Cell membrane</keyword>
<feature type="transmembrane region" description="Helical" evidence="6">
    <location>
        <begin position="755"/>
        <end position="779"/>
    </location>
</feature>
<feature type="transmembrane region" description="Helical" evidence="6">
    <location>
        <begin position="221"/>
        <end position="239"/>
    </location>
</feature>
<dbReference type="SUPFAM" id="SSF82866">
    <property type="entry name" value="Multidrug efflux transporter AcrB transmembrane domain"/>
    <property type="match status" value="2"/>
</dbReference>
<feature type="transmembrane region" description="Helical" evidence="6">
    <location>
        <begin position="678"/>
        <end position="697"/>
    </location>
</feature>
<feature type="transmembrane region" description="Helical" evidence="6">
    <location>
        <begin position="413"/>
        <end position="432"/>
    </location>
</feature>
<keyword evidence="9" id="KW-1185">Reference proteome</keyword>
<name>A0ABP7WRR0_9GAMM</name>
<proteinExistence type="predicted"/>
<gene>
    <name evidence="8" type="ORF">GCM10022414_19120</name>
</gene>
<feature type="transmembrane region" description="Helical" evidence="6">
    <location>
        <begin position="652"/>
        <end position="672"/>
    </location>
</feature>
<sequence>MDNYRFRLAALVMRNRFVVALLFLAVTVFFAIGMQGLTIKTIFSDLLPADDPYVQVFKDHPNFGNPLTVSVMIKRKNGDIYNTETLQKVWDFTRALDLTPGINHDTLISIATEKARYAEATPYGIDMRPLMGDSVPANRTEIDAFRKKVDQSPNVRTFYVSGDESATIITAAFIEDLLDYDVVFKSVQLLAKEYRDGNHEVYVVGQPILTGWVYKLQNQTYMIFAVTVFALIIALALYMRNIAGTLTPIICSSVAAVWGFGMVGWISSPIEPLLMIVPLLLVARSFSHCVQFSERYYEIFAHLKDKKKAAEVTMGVMMAPSILGVVTDTLGIVFIGLAPIPAMERFALFTGFWAVSIIPTGVFLISIVLSYLPTPSNIDELTSTDEVSGGVNGLQLRLLNAIASITHGKAARITGGIAILITVAAIGIAGQIKIGNPVEGSNILWEDSDFNTAIRAVNSHFPGVNTLEIILEGKTDDLNRRVVRTPEAVAVSLAIQSMVEKDEVLAPRATLSFADYMKESNRLFSGGDPKWLPLDPTESAVRAAGTAVVFGTNPVNFGHVSDFEFQNSTISLWYKDNKQETVDAALASAQRAVDSVGAEHADFTVRMGSGTIALQQAMNSVVSRYHWLILLLLNASIFAVVAYAYRSFVAAILILIPVNISNYMLTATMHILGIGLDINSVMVAVLGVGVGIDYGIYLMSRICEEYTTEVGWAAAITKSLTTTGKAIMFTASIMLIGIMPWYLLSDLKFMADMGLLLVAIMLINMILSLVVLPLLVWFVKPHFASRNDLMIGEGIDLSVFEKGNDIVSNKIEENYSKPGEVELAIR</sequence>
<dbReference type="PANTHER" id="PTHR33406:SF10">
    <property type="entry name" value="SSD DOMAIN-CONTAINING PROTEIN"/>
    <property type="match status" value="1"/>
</dbReference>
<feature type="transmembrane region" description="Helical" evidence="6">
    <location>
        <begin position="625"/>
        <end position="645"/>
    </location>
</feature>
<dbReference type="Gene3D" id="1.20.1640.10">
    <property type="entry name" value="Multidrug efflux transporter AcrB transmembrane domain"/>
    <property type="match status" value="2"/>
</dbReference>
<feature type="transmembrane region" description="Helical" evidence="6">
    <location>
        <begin position="314"/>
        <end position="340"/>
    </location>
</feature>
<feature type="transmembrane region" description="Helical" evidence="6">
    <location>
        <begin position="273"/>
        <end position="293"/>
    </location>
</feature>
<keyword evidence="3 6" id="KW-0812">Transmembrane</keyword>
<evidence type="ECO:0000256" key="6">
    <source>
        <dbReference type="SAM" id="Phobius"/>
    </source>
</evidence>
<reference evidence="9" key="1">
    <citation type="journal article" date="2019" name="Int. J. Syst. Evol. Microbiol.">
        <title>The Global Catalogue of Microorganisms (GCM) 10K type strain sequencing project: providing services to taxonomists for standard genome sequencing and annotation.</title>
        <authorList>
            <consortium name="The Broad Institute Genomics Platform"/>
            <consortium name="The Broad Institute Genome Sequencing Center for Infectious Disease"/>
            <person name="Wu L."/>
            <person name="Ma J."/>
        </authorList>
    </citation>
    <scope>NUCLEOTIDE SEQUENCE [LARGE SCALE GENOMIC DNA]</scope>
    <source>
        <strain evidence="9">JCM 17304</strain>
    </source>
</reference>
<comment type="caution">
    <text evidence="8">The sequence shown here is derived from an EMBL/GenBank/DDBJ whole genome shotgun (WGS) entry which is preliminary data.</text>
</comment>
<dbReference type="Pfam" id="PF03176">
    <property type="entry name" value="MMPL"/>
    <property type="match status" value="1"/>
</dbReference>
<accession>A0ABP7WRR0</accession>
<keyword evidence="4 6" id="KW-1133">Transmembrane helix</keyword>
<evidence type="ECO:0000313" key="8">
    <source>
        <dbReference type="EMBL" id="GAA4095171.1"/>
    </source>
</evidence>
<organism evidence="8 9">
    <name type="scientific">Zhongshania borealis</name>
    <dbReference type="NCBI Taxonomy" id="889488"/>
    <lineage>
        <taxon>Bacteria</taxon>
        <taxon>Pseudomonadati</taxon>
        <taxon>Pseudomonadota</taxon>
        <taxon>Gammaproteobacteria</taxon>
        <taxon>Cellvibrionales</taxon>
        <taxon>Spongiibacteraceae</taxon>
        <taxon>Zhongshania</taxon>
    </lineage>
</organism>
<dbReference type="EMBL" id="BAABDM010000003">
    <property type="protein sequence ID" value="GAA4095171.1"/>
    <property type="molecule type" value="Genomic_DNA"/>
</dbReference>
<evidence type="ECO:0000256" key="2">
    <source>
        <dbReference type="ARBA" id="ARBA00022475"/>
    </source>
</evidence>
<feature type="transmembrane region" description="Helical" evidence="6">
    <location>
        <begin position="346"/>
        <end position="372"/>
    </location>
</feature>
<evidence type="ECO:0000256" key="1">
    <source>
        <dbReference type="ARBA" id="ARBA00004651"/>
    </source>
</evidence>
<feature type="transmembrane region" description="Helical" evidence="6">
    <location>
        <begin position="726"/>
        <end position="743"/>
    </location>
</feature>
<dbReference type="InterPro" id="IPR004869">
    <property type="entry name" value="MMPL_dom"/>
</dbReference>
<evidence type="ECO:0000256" key="4">
    <source>
        <dbReference type="ARBA" id="ARBA00022989"/>
    </source>
</evidence>
<feature type="transmembrane region" description="Helical" evidence="6">
    <location>
        <begin position="246"/>
        <end position="267"/>
    </location>
</feature>
<keyword evidence="5 6" id="KW-0472">Membrane</keyword>
<comment type="subcellular location">
    <subcellularLocation>
        <location evidence="1">Cell membrane</location>
        <topology evidence="1">Multi-pass membrane protein</topology>
    </subcellularLocation>
</comment>
<evidence type="ECO:0000256" key="5">
    <source>
        <dbReference type="ARBA" id="ARBA00023136"/>
    </source>
</evidence>
<evidence type="ECO:0000313" key="9">
    <source>
        <dbReference type="Proteomes" id="UP001500392"/>
    </source>
</evidence>
<protein>
    <submittedName>
        <fullName evidence="8">MMPL family transporter</fullName>
    </submittedName>
</protein>